<evidence type="ECO:0000259" key="5">
    <source>
        <dbReference type="Pfam" id="PF24519"/>
    </source>
</evidence>
<proteinExistence type="predicted"/>
<feature type="domain" description="Nucleoporin POM152 immunoglobulin-like" evidence="2">
    <location>
        <begin position="945"/>
        <end position="1034"/>
    </location>
</feature>
<organism evidence="7 8">
    <name type="scientific">Saccharomyces pastorianus</name>
    <name type="common">Lager yeast</name>
    <name type="synonym">Saccharomyces cerevisiae x Saccharomyces eubayanus</name>
    <dbReference type="NCBI Taxonomy" id="27292"/>
    <lineage>
        <taxon>Eukaryota</taxon>
        <taxon>Fungi</taxon>
        <taxon>Dikarya</taxon>
        <taxon>Ascomycota</taxon>
        <taxon>Saccharomycotina</taxon>
        <taxon>Saccharomycetes</taxon>
        <taxon>Saccharomycetales</taxon>
        <taxon>Saccharomycetaceae</taxon>
        <taxon>Saccharomyces</taxon>
    </lineage>
</organism>
<dbReference type="InterPro" id="IPR056543">
    <property type="entry name" value="Ig-like_POM152_9th"/>
</dbReference>
<dbReference type="GO" id="GO:0006999">
    <property type="term" value="P:nuclear pore organization"/>
    <property type="evidence" value="ECO:0007669"/>
    <property type="project" value="TreeGrafter"/>
</dbReference>
<feature type="domain" description="Nucleoporin POM152 ninth Ig-like" evidence="6">
    <location>
        <begin position="1149"/>
        <end position="1220"/>
    </location>
</feature>
<feature type="region of interest" description="Disordered" evidence="1">
    <location>
        <begin position="1"/>
        <end position="35"/>
    </location>
</feature>
<sequence length="1339" mass="151858">MEHRYNVFNDTPRRDHWMGHSASESPYPSYSGRPNVNTTRRFQYNDGEPNKENPVLRSSEFENAENTNLRDEKPRIFKRDSKDRYTSEDDRKVGFTSLPLISTDVLEISKQRTLAVVLFLIIQCYKIYDLIILKSGLPIPGLLFKNYRFNFISKYFIVDSLFLYILPSFNIPRLTFKPWMVYLQVLTMTALSVFISSDHEFVLISLIVTTWRKFYTKELSVTGSSINHRRIVDSSAHFKGALTIKILPENTAMFNPLHESFCLPMDTSLFKVNSVNIPIRINSTEEIDLIELEYRDLYTNAVEQRSLTKKDFKVINNPKTLLKKDDSILKPHTNDFEEDSTIRYLSLTLQDIGFYQIKKIVDSKKLNLKIYQSHLIIPHCPIASITGTGGNDRCIGDSDNVSLEIQGVPPMKLAYSKIVNGQTFSFVDSSLQPEYFESPLQSSKPRQSFTQDELNDLQWGRNQPVNIDLDSSITQDGKYAYMVDKLIDGLGNVMDFTSFPEDLKKHHGLSYNFNVHGIPRVALEERFDSKSPTKRSIAIVLEESKNWGSDIPYVVSLSYADTQDKSKKEMNVTTKMLTKVFQADLPGTYNLEYIESKFCPGVIVGKSSVLVTMPVAPNMEVKSSPILDQCVGQVGLNFELSFTGAPPYYYNTKIYKLENGERKLYDAKRYTSEGTRNHFSYSPSREGNYEIVFDNVSNKLFTEPIKLEPVKDYTFKTSMRVKPSAALKLHHDLKLCLGDYSNIPVALKGQGPFALTYEIIETFSSRRKTFQIEDIKTNEYVIKTPDFTTGGDYILSLVSIKDSSGCLVGLSQPDARIKVRRDIPSATFNFFESIKESRIKHGSVTEIPLKLSGEGPFTVKIRHMDYDGNALEEFENKFQNSYKPALKVTKEGLYQLVDIRDSSCQGKIINENSTFKVSFLEKPSFAIQDNHRITRLTNNLFAKEEVCQGMEGTVDLALYGSPPFILEYDLMAPNGHFFTKKIQVTTKYASLKLPNQVPGEYITTIKAIYDGNYGETDRHFEEYLPELVIKQTVHPIPDVTFADGGKTLRACAANLDQISFSEPINLKFLQGESPFSITFSVYHESTSRTDQYTIGEIDSENFLFEKLYEGMKLGNHAISIDSVVDANGCINNVITGSSNQIFVSITDAPKIHLLDPSNEYCVGDYVAYQLNGVAPFMVKYDFNGVPLKSKERSSQFIRLASEPGVISINSLQDSSSQCIVDFTNPGLKSEFNDLSLTIHPIPSVTVSQGNYITEDIREGDQAEVIFSLEGTPPFCLTYVRTEETDGKHGKKRSQVVETHKVTDIYSNEYKVVTSLQGTYEAIEITDAYCFAKNDLFFNN</sequence>
<feature type="compositionally biased region" description="Polar residues" evidence="1">
    <location>
        <begin position="22"/>
        <end position="35"/>
    </location>
</feature>
<evidence type="ECO:0000259" key="2">
    <source>
        <dbReference type="Pfam" id="PF23664"/>
    </source>
</evidence>
<protein>
    <recommendedName>
        <fullName evidence="9">Nucleoporin POM152</fullName>
    </recommendedName>
</protein>
<dbReference type="InterPro" id="IPR037701">
    <property type="entry name" value="Pom152"/>
</dbReference>
<dbReference type="Pfam" id="PF23664">
    <property type="entry name" value="Ig_Pom152"/>
    <property type="match status" value="2"/>
</dbReference>
<accession>A0A6C1EEX0</accession>
<dbReference type="InterPro" id="IPR056540">
    <property type="entry name" value="TMD_POM152"/>
</dbReference>
<feature type="domain" description="Nucleoporin POM152 Ig-like" evidence="4">
    <location>
        <begin position="824"/>
        <end position="913"/>
    </location>
</feature>
<dbReference type="InterPro" id="IPR056544">
    <property type="entry name" value="Ig_POM152"/>
</dbReference>
<feature type="domain" description="Nucleoporin POM152 N-terminal transmembrane" evidence="3">
    <location>
        <begin position="108"/>
        <end position="198"/>
    </location>
</feature>
<dbReference type="Pfam" id="PF24519">
    <property type="entry name" value="Ig-like_Pom152_1"/>
    <property type="match status" value="1"/>
</dbReference>
<feature type="domain" description="Nucleoporin POM152 immunoglobulin-like" evidence="2">
    <location>
        <begin position="614"/>
        <end position="721"/>
    </location>
</feature>
<evidence type="ECO:0000313" key="7">
    <source>
        <dbReference type="EMBL" id="QID87267.1"/>
    </source>
</evidence>
<evidence type="ECO:0000259" key="6">
    <source>
        <dbReference type="Pfam" id="PF24527"/>
    </source>
</evidence>
<dbReference type="OrthoDB" id="5529162at2759"/>
<dbReference type="GO" id="GO:0017056">
    <property type="term" value="F:structural constituent of nuclear pore"/>
    <property type="evidence" value="ECO:0007669"/>
    <property type="project" value="InterPro"/>
</dbReference>
<feature type="domain" description="Nucleoporin POM152 first Ig-like" evidence="5">
    <location>
        <begin position="251"/>
        <end position="377"/>
    </location>
</feature>
<dbReference type="PANTHER" id="PTHR28206">
    <property type="entry name" value="NUCLEOPORIN POM152"/>
    <property type="match status" value="1"/>
</dbReference>
<dbReference type="InterPro" id="IPR056542">
    <property type="entry name" value="Ig-like_POM152_1st"/>
</dbReference>
<dbReference type="Pfam" id="PF24097">
    <property type="entry name" value="TMD_POM152"/>
    <property type="match status" value="1"/>
</dbReference>
<reference evidence="7 8" key="1">
    <citation type="journal article" date="2019" name="BMC Genomics">
        <title>Chromosome level assembly and comparative genome analysis confirm lager-brewing yeasts originated from a single hybridization.</title>
        <authorList>
            <person name="Salazar A.N."/>
            <person name="Gorter de Vries A.R."/>
            <person name="van den Broek M."/>
            <person name="Brouwers N."/>
            <person name="de la Torre Cortes P."/>
            <person name="Kuijpers N.G.A."/>
            <person name="Daran J.G."/>
            <person name="Abeel T."/>
        </authorList>
    </citation>
    <scope>NUCLEOTIDE SEQUENCE [LARGE SCALE GENOMIC DNA]</scope>
    <source>
        <strain evidence="7 8">CBS 1483</strain>
    </source>
</reference>
<evidence type="ECO:0008006" key="9">
    <source>
        <dbReference type="Google" id="ProtNLM"/>
    </source>
</evidence>
<dbReference type="Pfam" id="PF24527">
    <property type="entry name" value="Ig-like_Pom152_9"/>
    <property type="match status" value="1"/>
</dbReference>
<evidence type="ECO:0000259" key="4">
    <source>
        <dbReference type="Pfam" id="PF24312"/>
    </source>
</evidence>
<evidence type="ECO:0000259" key="3">
    <source>
        <dbReference type="Pfam" id="PF24097"/>
    </source>
</evidence>
<dbReference type="GO" id="GO:0006606">
    <property type="term" value="P:protein import into nucleus"/>
    <property type="evidence" value="ECO:0007669"/>
    <property type="project" value="TreeGrafter"/>
</dbReference>
<dbReference type="Pfam" id="PF24312">
    <property type="entry name" value="Ig-like_POM152"/>
    <property type="match status" value="1"/>
</dbReference>
<evidence type="ECO:0000256" key="1">
    <source>
        <dbReference type="SAM" id="MobiDB-lite"/>
    </source>
</evidence>
<keyword evidence="8" id="KW-1185">Reference proteome</keyword>
<dbReference type="InterPro" id="IPR056541">
    <property type="entry name" value="Ig-like_POM152"/>
</dbReference>
<dbReference type="PANTHER" id="PTHR28206:SF1">
    <property type="entry name" value="NUCLEOPORIN POM152"/>
    <property type="match status" value="1"/>
</dbReference>
<evidence type="ECO:0000313" key="8">
    <source>
        <dbReference type="Proteomes" id="UP000501346"/>
    </source>
</evidence>
<dbReference type="GO" id="GO:0070762">
    <property type="term" value="C:nuclear pore transmembrane ring"/>
    <property type="evidence" value="ECO:0007669"/>
    <property type="project" value="TreeGrafter"/>
</dbReference>
<name>A0A6C1EEX0_SACPS</name>
<feature type="compositionally biased region" description="Basic and acidic residues" evidence="1">
    <location>
        <begin position="1"/>
        <end position="18"/>
    </location>
</feature>
<gene>
    <name evidence="7" type="ORF">GRS66_009938</name>
</gene>
<dbReference type="EMBL" id="CP049010">
    <property type="protein sequence ID" value="QID87267.1"/>
    <property type="molecule type" value="Genomic_DNA"/>
</dbReference>
<dbReference type="Proteomes" id="UP000501346">
    <property type="component" value="Chromosome SeXIII-ScXIII"/>
</dbReference>